<evidence type="ECO:0000256" key="6">
    <source>
        <dbReference type="PROSITE-ProRule" id="PRU00169"/>
    </source>
</evidence>
<dbReference type="SUPFAM" id="SSF46689">
    <property type="entry name" value="Homeodomain-like"/>
    <property type="match status" value="1"/>
</dbReference>
<dbReference type="Gene3D" id="1.10.10.60">
    <property type="entry name" value="Homeodomain-like"/>
    <property type="match status" value="1"/>
</dbReference>
<dbReference type="GO" id="GO:0005524">
    <property type="term" value="F:ATP binding"/>
    <property type="evidence" value="ECO:0007669"/>
    <property type="project" value="UniProtKB-KW"/>
</dbReference>
<dbReference type="InterPro" id="IPR001789">
    <property type="entry name" value="Sig_transdc_resp-reg_receiver"/>
</dbReference>
<dbReference type="PROSITE" id="PS50110">
    <property type="entry name" value="RESPONSE_REGULATORY"/>
    <property type="match status" value="1"/>
</dbReference>
<accession>A0A7W5DZQ5</accession>
<dbReference type="SMART" id="SM00448">
    <property type="entry name" value="REC"/>
    <property type="match status" value="1"/>
</dbReference>
<dbReference type="Pfam" id="PF00158">
    <property type="entry name" value="Sigma54_activat"/>
    <property type="match status" value="1"/>
</dbReference>
<dbReference type="PROSITE" id="PS00676">
    <property type="entry name" value="SIGMA54_INTERACT_2"/>
    <property type="match status" value="1"/>
</dbReference>
<dbReference type="CDD" id="cd00009">
    <property type="entry name" value="AAA"/>
    <property type="match status" value="1"/>
</dbReference>
<sequence>MTDKRKTSAKDAAKAKAAASSMHILFADDEKPLQELMRKELPRMGYRVTVCPDGITAVEAIKRERIDCLLVDLNMPGFSGIEVIAQAREIRPEIEAIIMTANPSTETAIDAIKYGTFDYLTKPTRLADIATLLGRVSERREGKRLLAALMHRLKRAEGHSDLIGGHESMEAVRKLIGRVAPTESTVLVRGETGCGKELVARAIHDQSLRADKPFVAVNCGALPENLIESELFGHTKGAFTGADVTRVGLFEVASGGTLFLDEIGELPLAVQAKLLRVLETGDIRRLGDNESLHVDVRIVCATHRDLETMVSEQTFREDLMFRINTFELRVPPLRERIDDLVPLANHLLRRHRSDGVDDRLFTEDAIAELKSHQWPGNVRELANVIEHASVLCDALPVGVEHLPSHFSRRKLRDDLIGNAPMSLKELEQIAIDRSMKRHDGNKKAVAEELGVSLKTLYNRLSLTSESEAA</sequence>
<dbReference type="Proteomes" id="UP000536179">
    <property type="component" value="Unassembled WGS sequence"/>
</dbReference>
<dbReference type="FunFam" id="3.40.50.300:FF:000006">
    <property type="entry name" value="DNA-binding transcriptional regulator NtrC"/>
    <property type="match status" value="1"/>
</dbReference>
<evidence type="ECO:0000256" key="3">
    <source>
        <dbReference type="ARBA" id="ARBA00023015"/>
    </source>
</evidence>
<dbReference type="PANTHER" id="PTHR32071">
    <property type="entry name" value="TRANSCRIPTIONAL REGULATORY PROTEIN"/>
    <property type="match status" value="1"/>
</dbReference>
<dbReference type="SUPFAM" id="SSF52540">
    <property type="entry name" value="P-loop containing nucleoside triphosphate hydrolases"/>
    <property type="match status" value="1"/>
</dbReference>
<dbReference type="Pfam" id="PF25601">
    <property type="entry name" value="AAA_lid_14"/>
    <property type="match status" value="1"/>
</dbReference>
<dbReference type="InterPro" id="IPR009057">
    <property type="entry name" value="Homeodomain-like_sf"/>
</dbReference>
<dbReference type="InterPro" id="IPR002078">
    <property type="entry name" value="Sigma_54_int"/>
</dbReference>
<evidence type="ECO:0000256" key="1">
    <source>
        <dbReference type="ARBA" id="ARBA00022741"/>
    </source>
</evidence>
<dbReference type="Gene3D" id="1.10.8.60">
    <property type="match status" value="1"/>
</dbReference>
<dbReference type="GO" id="GO:0043565">
    <property type="term" value="F:sequence-specific DNA binding"/>
    <property type="evidence" value="ECO:0007669"/>
    <property type="project" value="InterPro"/>
</dbReference>
<comment type="caution">
    <text evidence="9">The sequence shown here is derived from an EMBL/GenBank/DDBJ whole genome shotgun (WGS) entry which is preliminary data.</text>
</comment>
<dbReference type="EMBL" id="JACHXU010000010">
    <property type="protein sequence ID" value="MBB3207435.1"/>
    <property type="molecule type" value="Genomic_DNA"/>
</dbReference>
<evidence type="ECO:0000259" key="7">
    <source>
        <dbReference type="PROSITE" id="PS50045"/>
    </source>
</evidence>
<feature type="domain" description="Sigma-54 factor interaction" evidence="7">
    <location>
        <begin position="162"/>
        <end position="390"/>
    </location>
</feature>
<dbReference type="CDD" id="cd00156">
    <property type="entry name" value="REC"/>
    <property type="match status" value="1"/>
</dbReference>
<dbReference type="Gene3D" id="3.40.50.300">
    <property type="entry name" value="P-loop containing nucleotide triphosphate hydrolases"/>
    <property type="match status" value="1"/>
</dbReference>
<keyword evidence="10" id="KW-1185">Reference proteome</keyword>
<dbReference type="InterPro" id="IPR058031">
    <property type="entry name" value="AAA_lid_NorR"/>
</dbReference>
<dbReference type="PANTHER" id="PTHR32071:SF100">
    <property type="entry name" value="RESPONSE REGULATOR PROTEIN PILR"/>
    <property type="match status" value="1"/>
</dbReference>
<dbReference type="InterPro" id="IPR011006">
    <property type="entry name" value="CheY-like_superfamily"/>
</dbReference>
<keyword evidence="3" id="KW-0805">Transcription regulation</keyword>
<keyword evidence="2" id="KW-0067">ATP-binding</keyword>
<feature type="domain" description="Response regulatory" evidence="8">
    <location>
        <begin position="23"/>
        <end position="137"/>
    </location>
</feature>
<evidence type="ECO:0000256" key="4">
    <source>
        <dbReference type="ARBA" id="ARBA00023125"/>
    </source>
</evidence>
<dbReference type="InterPro" id="IPR025944">
    <property type="entry name" value="Sigma_54_int_dom_CS"/>
</dbReference>
<protein>
    <submittedName>
        <fullName evidence="9">Two-component system NtrC family response regulator</fullName>
    </submittedName>
</protein>
<dbReference type="GO" id="GO:0000160">
    <property type="term" value="P:phosphorelay signal transduction system"/>
    <property type="evidence" value="ECO:0007669"/>
    <property type="project" value="InterPro"/>
</dbReference>
<dbReference type="AlphaFoldDB" id="A0A7W5DZQ5"/>
<reference evidence="9 10" key="1">
    <citation type="submission" date="2020-08" db="EMBL/GenBank/DDBJ databases">
        <title>Genomic Encyclopedia of Type Strains, Phase III (KMG-III): the genomes of soil and plant-associated and newly described type strains.</title>
        <authorList>
            <person name="Whitman W."/>
        </authorList>
    </citation>
    <scope>NUCLEOTIDE SEQUENCE [LARGE SCALE GENOMIC DNA]</scope>
    <source>
        <strain evidence="9 10">CECT 8075</strain>
    </source>
</reference>
<proteinExistence type="predicted"/>
<dbReference type="GO" id="GO:0006355">
    <property type="term" value="P:regulation of DNA-templated transcription"/>
    <property type="evidence" value="ECO:0007669"/>
    <property type="project" value="InterPro"/>
</dbReference>
<dbReference type="PROSITE" id="PS50045">
    <property type="entry name" value="SIGMA54_INTERACT_4"/>
    <property type="match status" value="1"/>
</dbReference>
<keyword evidence="4" id="KW-0238">DNA-binding</keyword>
<keyword evidence="5" id="KW-0804">Transcription</keyword>
<dbReference type="InterPro" id="IPR027417">
    <property type="entry name" value="P-loop_NTPase"/>
</dbReference>
<dbReference type="InterPro" id="IPR002197">
    <property type="entry name" value="HTH_Fis"/>
</dbReference>
<dbReference type="Pfam" id="PF02954">
    <property type="entry name" value="HTH_8"/>
    <property type="match status" value="1"/>
</dbReference>
<feature type="modified residue" description="4-aspartylphosphate" evidence="6">
    <location>
        <position position="72"/>
    </location>
</feature>
<evidence type="ECO:0000256" key="5">
    <source>
        <dbReference type="ARBA" id="ARBA00023163"/>
    </source>
</evidence>
<organism evidence="9 10">
    <name type="scientific">Aporhodopirellula rubra</name>
    <dbReference type="NCBI Taxonomy" id="980271"/>
    <lineage>
        <taxon>Bacteria</taxon>
        <taxon>Pseudomonadati</taxon>
        <taxon>Planctomycetota</taxon>
        <taxon>Planctomycetia</taxon>
        <taxon>Pirellulales</taxon>
        <taxon>Pirellulaceae</taxon>
        <taxon>Aporhodopirellula</taxon>
    </lineage>
</organism>
<evidence type="ECO:0000313" key="10">
    <source>
        <dbReference type="Proteomes" id="UP000536179"/>
    </source>
</evidence>
<evidence type="ECO:0000259" key="8">
    <source>
        <dbReference type="PROSITE" id="PS50110"/>
    </source>
</evidence>
<dbReference type="Pfam" id="PF00072">
    <property type="entry name" value="Response_reg"/>
    <property type="match status" value="1"/>
</dbReference>
<keyword evidence="1" id="KW-0547">Nucleotide-binding</keyword>
<keyword evidence="6" id="KW-0597">Phosphoprotein</keyword>
<name>A0A7W5DZQ5_9BACT</name>
<dbReference type="InterPro" id="IPR025943">
    <property type="entry name" value="Sigma_54_int_dom_ATP-bd_2"/>
</dbReference>
<dbReference type="SMART" id="SM00382">
    <property type="entry name" value="AAA"/>
    <property type="match status" value="1"/>
</dbReference>
<dbReference type="PROSITE" id="PS00688">
    <property type="entry name" value="SIGMA54_INTERACT_3"/>
    <property type="match status" value="1"/>
</dbReference>
<dbReference type="Gene3D" id="3.40.50.2300">
    <property type="match status" value="1"/>
</dbReference>
<evidence type="ECO:0000256" key="2">
    <source>
        <dbReference type="ARBA" id="ARBA00022840"/>
    </source>
</evidence>
<dbReference type="SUPFAM" id="SSF52172">
    <property type="entry name" value="CheY-like"/>
    <property type="match status" value="1"/>
</dbReference>
<dbReference type="InterPro" id="IPR003593">
    <property type="entry name" value="AAA+_ATPase"/>
</dbReference>
<gene>
    <name evidence="9" type="ORF">FHS27_003256</name>
</gene>
<evidence type="ECO:0000313" key="9">
    <source>
        <dbReference type="EMBL" id="MBB3207435.1"/>
    </source>
</evidence>